<dbReference type="Proteomes" id="UP000604273">
    <property type="component" value="Unassembled WGS sequence"/>
</dbReference>
<dbReference type="AlphaFoldDB" id="A0A8H4X2I5"/>
<name>A0A8H4X2I5_9HYPO</name>
<dbReference type="OrthoDB" id="5103199at2759"/>
<reference evidence="1" key="2">
    <citation type="submission" date="2020-05" db="EMBL/GenBank/DDBJ databases">
        <authorList>
            <person name="Kim H.-S."/>
            <person name="Proctor R.H."/>
            <person name="Brown D.W."/>
        </authorList>
    </citation>
    <scope>NUCLEOTIDE SEQUENCE</scope>
    <source>
        <strain evidence="1">NRRL 45417</strain>
    </source>
</reference>
<organism evidence="1 2">
    <name type="scientific">Fusarium gaditjirri</name>
    <dbReference type="NCBI Taxonomy" id="282569"/>
    <lineage>
        <taxon>Eukaryota</taxon>
        <taxon>Fungi</taxon>
        <taxon>Dikarya</taxon>
        <taxon>Ascomycota</taxon>
        <taxon>Pezizomycotina</taxon>
        <taxon>Sordariomycetes</taxon>
        <taxon>Hypocreomycetidae</taxon>
        <taxon>Hypocreales</taxon>
        <taxon>Nectriaceae</taxon>
        <taxon>Fusarium</taxon>
        <taxon>Fusarium nisikadoi species complex</taxon>
    </lineage>
</organism>
<reference evidence="1" key="1">
    <citation type="journal article" date="2020" name="BMC Genomics">
        <title>Correction to: Identification and distribution of gene clusters required for synthesis of sphingolipid metabolism inhibitors in diverse species of the filamentous fungus Fusarium.</title>
        <authorList>
            <person name="Kim H.S."/>
            <person name="Lohmar J.M."/>
            <person name="Busman M."/>
            <person name="Brown D.W."/>
            <person name="Naumann T.A."/>
            <person name="Divon H.H."/>
            <person name="Lysoe E."/>
            <person name="Uhlig S."/>
            <person name="Proctor R.H."/>
        </authorList>
    </citation>
    <scope>NUCLEOTIDE SEQUENCE</scope>
    <source>
        <strain evidence="1">NRRL 45417</strain>
    </source>
</reference>
<gene>
    <name evidence="1" type="ORF">FGADI_1551</name>
</gene>
<proteinExistence type="predicted"/>
<evidence type="ECO:0000313" key="2">
    <source>
        <dbReference type="Proteomes" id="UP000604273"/>
    </source>
</evidence>
<dbReference type="EMBL" id="JABFAI010000031">
    <property type="protein sequence ID" value="KAF4959628.1"/>
    <property type="molecule type" value="Genomic_DNA"/>
</dbReference>
<sequence>MSPTQNVGEDPIHGAPTTSLRGILRGMSVHSGNVANQCREWVYDCKKTMQSLEDALRLIINKKDAQAAITEACRHPTSDNVHLAMKEINDADKCIRALQGQIGGYVNALQQWLDEEPGF</sequence>
<comment type="caution">
    <text evidence="1">The sequence shown here is derived from an EMBL/GenBank/DDBJ whole genome shotgun (WGS) entry which is preliminary data.</text>
</comment>
<evidence type="ECO:0000313" key="1">
    <source>
        <dbReference type="EMBL" id="KAF4959628.1"/>
    </source>
</evidence>
<keyword evidence="2" id="KW-1185">Reference proteome</keyword>
<protein>
    <submittedName>
        <fullName evidence="1">Uncharacterized protein</fullName>
    </submittedName>
</protein>
<accession>A0A8H4X2I5</accession>